<dbReference type="OrthoDB" id="852035at2759"/>
<dbReference type="Pfam" id="PF03760">
    <property type="entry name" value="LEA_1"/>
    <property type="match status" value="1"/>
</dbReference>
<feature type="compositionally biased region" description="Low complexity" evidence="3">
    <location>
        <begin position="82"/>
        <end position="104"/>
    </location>
</feature>
<evidence type="ECO:0000256" key="3">
    <source>
        <dbReference type="SAM" id="MobiDB-lite"/>
    </source>
</evidence>
<evidence type="ECO:0000313" key="5">
    <source>
        <dbReference type="Proteomes" id="UP000008311"/>
    </source>
</evidence>
<evidence type="ECO:0000313" key="4">
    <source>
        <dbReference type="EMBL" id="EEF35918.1"/>
    </source>
</evidence>
<dbReference type="PANTHER" id="PTHR33493">
    <property type="entry name" value="LATE EMBRYOGENESIS ABUNDANT PROTEIN 6-RELATED"/>
    <property type="match status" value="1"/>
</dbReference>
<feature type="region of interest" description="Disordered" evidence="3">
    <location>
        <begin position="81"/>
        <end position="104"/>
    </location>
</feature>
<dbReference type="SMR" id="B9SKJ7"/>
<protein>
    <recommendedName>
        <fullName evidence="6">Late embryogenesis abundant protein</fullName>
    </recommendedName>
</protein>
<dbReference type="eggNOG" id="ENOG502S75N">
    <property type="taxonomic scope" value="Eukaryota"/>
</dbReference>
<evidence type="ECO:0000256" key="1">
    <source>
        <dbReference type="ARBA" id="ARBA00010975"/>
    </source>
</evidence>
<dbReference type="PANTHER" id="PTHR33493:SF29">
    <property type="entry name" value="LATE EMBRYOGENESIS ABUNDANT PROTEIN"/>
    <property type="match status" value="1"/>
</dbReference>
<gene>
    <name evidence="4" type="ORF">RCOM_0659670</name>
</gene>
<organism evidence="4 5">
    <name type="scientific">Ricinus communis</name>
    <name type="common">Castor bean</name>
    <dbReference type="NCBI Taxonomy" id="3988"/>
    <lineage>
        <taxon>Eukaryota</taxon>
        <taxon>Viridiplantae</taxon>
        <taxon>Streptophyta</taxon>
        <taxon>Embryophyta</taxon>
        <taxon>Tracheophyta</taxon>
        <taxon>Spermatophyta</taxon>
        <taxon>Magnoliopsida</taxon>
        <taxon>eudicotyledons</taxon>
        <taxon>Gunneridae</taxon>
        <taxon>Pentapetalae</taxon>
        <taxon>rosids</taxon>
        <taxon>fabids</taxon>
        <taxon>Malpighiales</taxon>
        <taxon>Euphorbiaceae</taxon>
        <taxon>Acalyphoideae</taxon>
        <taxon>Acalypheae</taxon>
        <taxon>Ricinus</taxon>
    </lineage>
</organism>
<dbReference type="InterPro" id="IPR005513">
    <property type="entry name" value="LEA_1"/>
</dbReference>
<dbReference type="EMBL" id="EQ974002">
    <property type="protein sequence ID" value="EEF35918.1"/>
    <property type="molecule type" value="Genomic_DNA"/>
</dbReference>
<proteinExistence type="inferred from homology"/>
<sequence>MQAIKEKLHDLNTMRKAKAEAKAEEKAHKELAKARVDIAREVRLAREAEAEMELHVAKAGEMAEKEIAKHVSEDHKATAHNALPGATAASPATAGTTATRSFPC</sequence>
<dbReference type="Proteomes" id="UP000008311">
    <property type="component" value="Unassembled WGS sequence"/>
</dbReference>
<accession>B9SKJ7</accession>
<dbReference type="STRING" id="3988.B9SKJ7"/>
<dbReference type="AlphaFoldDB" id="B9SKJ7"/>
<keyword evidence="5" id="KW-1185">Reference proteome</keyword>
<evidence type="ECO:0008006" key="6">
    <source>
        <dbReference type="Google" id="ProtNLM"/>
    </source>
</evidence>
<dbReference type="OMA" id="FNDMSAM"/>
<reference evidence="5" key="1">
    <citation type="journal article" date="2010" name="Nat. Biotechnol.">
        <title>Draft genome sequence of the oilseed species Ricinus communis.</title>
        <authorList>
            <person name="Chan A.P."/>
            <person name="Crabtree J."/>
            <person name="Zhao Q."/>
            <person name="Lorenzi H."/>
            <person name="Orvis J."/>
            <person name="Puiu D."/>
            <person name="Melake-Berhan A."/>
            <person name="Jones K.M."/>
            <person name="Redman J."/>
            <person name="Chen G."/>
            <person name="Cahoon E.B."/>
            <person name="Gedil M."/>
            <person name="Stanke M."/>
            <person name="Haas B.J."/>
            <person name="Wortman J.R."/>
            <person name="Fraser-Liggett C.M."/>
            <person name="Ravel J."/>
            <person name="Rabinowicz P.D."/>
        </authorList>
    </citation>
    <scope>NUCLEOTIDE SEQUENCE [LARGE SCALE GENOMIC DNA]</scope>
    <source>
        <strain evidence="5">cv. Hale</strain>
    </source>
</reference>
<dbReference type="InParanoid" id="B9SKJ7"/>
<comment type="similarity">
    <text evidence="1">Belongs to the LEA type 1 family.</text>
</comment>
<name>B9SKJ7_RICCO</name>
<evidence type="ECO:0000256" key="2">
    <source>
        <dbReference type="SAM" id="Coils"/>
    </source>
</evidence>
<keyword evidence="2" id="KW-0175">Coiled coil</keyword>
<dbReference type="GO" id="GO:0009793">
    <property type="term" value="P:embryo development ending in seed dormancy"/>
    <property type="evidence" value="ECO:0007669"/>
    <property type="project" value="InterPro"/>
</dbReference>
<dbReference type="KEGG" id="rcu:8266692"/>
<feature type="coiled-coil region" evidence="2">
    <location>
        <begin position="4"/>
        <end position="51"/>
    </location>
</feature>